<protein>
    <submittedName>
        <fullName evidence="2">Uncharacterized protein</fullName>
    </submittedName>
</protein>
<gene>
    <name evidence="2" type="ORF">PVK06_019000</name>
</gene>
<dbReference type="PANTHER" id="PTHR34950:SF8">
    <property type="entry name" value="TPX2 C-TERMINAL DOMAIN-CONTAINING PROTEIN"/>
    <property type="match status" value="1"/>
</dbReference>
<feature type="region of interest" description="Disordered" evidence="1">
    <location>
        <begin position="39"/>
        <end position="58"/>
    </location>
</feature>
<evidence type="ECO:0000313" key="2">
    <source>
        <dbReference type="EMBL" id="KAK5824229.1"/>
    </source>
</evidence>
<sequence>MLHSKQPSNLRTLHLFITSLGCNTIEVEAEPSATTKVLKSKPKSMVTSTEEEEAPAAMATPGYQIAEIYVMRKLHKEKMKKEEEERAKSEDVGFAGKKSSGCCFPSMFKKVHPGHASTLGHVRNEVKDDDKNKAC</sequence>
<evidence type="ECO:0000256" key="1">
    <source>
        <dbReference type="SAM" id="MobiDB-lite"/>
    </source>
</evidence>
<proteinExistence type="predicted"/>
<comment type="caution">
    <text evidence="2">The sequence shown here is derived from an EMBL/GenBank/DDBJ whole genome shotgun (WGS) entry which is preliminary data.</text>
</comment>
<reference evidence="2 3" key="1">
    <citation type="submission" date="2023-03" db="EMBL/GenBank/DDBJ databases">
        <title>WGS of Gossypium arboreum.</title>
        <authorList>
            <person name="Yu D."/>
        </authorList>
    </citation>
    <scope>NUCLEOTIDE SEQUENCE [LARGE SCALE GENOMIC DNA]</scope>
    <source>
        <tissue evidence="2">Leaf</tissue>
    </source>
</reference>
<name>A0ABR0PIY1_GOSAR</name>
<keyword evidence="3" id="KW-1185">Reference proteome</keyword>
<dbReference type="PANTHER" id="PTHR34950">
    <property type="entry name" value="OS04G0457400 PROTEIN"/>
    <property type="match status" value="1"/>
</dbReference>
<organism evidence="2 3">
    <name type="scientific">Gossypium arboreum</name>
    <name type="common">Tree cotton</name>
    <name type="synonym">Gossypium nanking</name>
    <dbReference type="NCBI Taxonomy" id="29729"/>
    <lineage>
        <taxon>Eukaryota</taxon>
        <taxon>Viridiplantae</taxon>
        <taxon>Streptophyta</taxon>
        <taxon>Embryophyta</taxon>
        <taxon>Tracheophyta</taxon>
        <taxon>Spermatophyta</taxon>
        <taxon>Magnoliopsida</taxon>
        <taxon>eudicotyledons</taxon>
        <taxon>Gunneridae</taxon>
        <taxon>Pentapetalae</taxon>
        <taxon>rosids</taxon>
        <taxon>malvids</taxon>
        <taxon>Malvales</taxon>
        <taxon>Malvaceae</taxon>
        <taxon>Malvoideae</taxon>
        <taxon>Gossypium</taxon>
    </lineage>
</organism>
<feature type="compositionally biased region" description="Basic and acidic residues" evidence="1">
    <location>
        <begin position="122"/>
        <end position="135"/>
    </location>
</feature>
<accession>A0ABR0PIY1</accession>
<feature type="region of interest" description="Disordered" evidence="1">
    <location>
        <begin position="114"/>
        <end position="135"/>
    </location>
</feature>
<evidence type="ECO:0000313" key="3">
    <source>
        <dbReference type="Proteomes" id="UP001358586"/>
    </source>
</evidence>
<dbReference type="PROSITE" id="PS51257">
    <property type="entry name" value="PROKAR_LIPOPROTEIN"/>
    <property type="match status" value="1"/>
</dbReference>
<dbReference type="EMBL" id="JARKNE010000006">
    <property type="protein sequence ID" value="KAK5824229.1"/>
    <property type="molecule type" value="Genomic_DNA"/>
</dbReference>
<dbReference type="Proteomes" id="UP001358586">
    <property type="component" value="Chromosome 6"/>
</dbReference>